<dbReference type="GO" id="GO:0016616">
    <property type="term" value="F:oxidoreductase activity, acting on the CH-OH group of donors, NAD or NADP as acceptor"/>
    <property type="evidence" value="ECO:0007669"/>
    <property type="project" value="InterPro"/>
</dbReference>
<dbReference type="OrthoDB" id="9805416at2"/>
<reference evidence="7 8" key="1">
    <citation type="submission" date="2017-08" db="EMBL/GenBank/DDBJ databases">
        <title>Reclassification of Bisgaard taxon 37 and 44.</title>
        <authorList>
            <person name="Christensen H."/>
        </authorList>
    </citation>
    <scope>NUCLEOTIDE SEQUENCE [LARGE SCALE GENOMIC DNA]</scope>
    <source>
        <strain evidence="7 8">111</strain>
    </source>
</reference>
<evidence type="ECO:0000256" key="3">
    <source>
        <dbReference type="ARBA" id="ARBA00023027"/>
    </source>
</evidence>
<evidence type="ECO:0000313" key="8">
    <source>
        <dbReference type="Proteomes" id="UP000265916"/>
    </source>
</evidence>
<dbReference type="GO" id="GO:0051287">
    <property type="term" value="F:NAD binding"/>
    <property type="evidence" value="ECO:0007669"/>
    <property type="project" value="InterPro"/>
</dbReference>
<feature type="domain" description="D-isomer specific 2-hydroxyacid dehydrogenase NAD-binding" evidence="6">
    <location>
        <begin position="112"/>
        <end position="293"/>
    </location>
</feature>
<dbReference type="Pfam" id="PF00389">
    <property type="entry name" value="2-Hacid_dh"/>
    <property type="match status" value="1"/>
</dbReference>
<gene>
    <name evidence="7" type="ORF">CKF58_01025</name>
</gene>
<feature type="domain" description="D-isomer specific 2-hydroxyacid dehydrogenase catalytic" evidence="5">
    <location>
        <begin position="34"/>
        <end position="316"/>
    </location>
</feature>
<dbReference type="InterPro" id="IPR006140">
    <property type="entry name" value="D-isomer_DH_NAD-bd"/>
</dbReference>
<evidence type="ECO:0000313" key="7">
    <source>
        <dbReference type="EMBL" id="RIY40147.1"/>
    </source>
</evidence>
<protein>
    <recommendedName>
        <fullName evidence="9">Glycerate dehydrogenase</fullName>
    </recommendedName>
</protein>
<dbReference type="RefSeq" id="WP_119530133.1">
    <property type="nucleotide sequence ID" value="NZ_JBHSSP010000023.1"/>
</dbReference>
<comment type="caution">
    <text evidence="7">The sequence shown here is derived from an EMBL/GenBank/DDBJ whole genome shotgun (WGS) entry which is preliminary data.</text>
</comment>
<name>A0A3A1YVQ3_9GAMM</name>
<dbReference type="AlphaFoldDB" id="A0A3A1YVQ3"/>
<dbReference type="InterPro" id="IPR036291">
    <property type="entry name" value="NAD(P)-bd_dom_sf"/>
</dbReference>
<comment type="similarity">
    <text evidence="1 4">Belongs to the D-isomer specific 2-hydroxyacid dehydrogenase family.</text>
</comment>
<evidence type="ECO:0000259" key="6">
    <source>
        <dbReference type="Pfam" id="PF02826"/>
    </source>
</evidence>
<dbReference type="PANTHER" id="PTHR43761">
    <property type="entry name" value="D-ISOMER SPECIFIC 2-HYDROXYACID DEHYDROGENASE FAMILY PROTEIN (AFU_ORTHOLOGUE AFUA_1G13630)"/>
    <property type="match status" value="1"/>
</dbReference>
<dbReference type="SUPFAM" id="SSF51735">
    <property type="entry name" value="NAD(P)-binding Rossmann-fold domains"/>
    <property type="match status" value="1"/>
</dbReference>
<evidence type="ECO:0000256" key="4">
    <source>
        <dbReference type="RuleBase" id="RU003719"/>
    </source>
</evidence>
<evidence type="ECO:0000256" key="2">
    <source>
        <dbReference type="ARBA" id="ARBA00023002"/>
    </source>
</evidence>
<keyword evidence="3" id="KW-0520">NAD</keyword>
<dbReference type="InterPro" id="IPR006139">
    <property type="entry name" value="D-isomer_2_OHA_DH_cat_dom"/>
</dbReference>
<evidence type="ECO:0008006" key="9">
    <source>
        <dbReference type="Google" id="ProtNLM"/>
    </source>
</evidence>
<organism evidence="7 8">
    <name type="scientific">Psittacicella hinzii</name>
    <dbReference type="NCBI Taxonomy" id="2028575"/>
    <lineage>
        <taxon>Bacteria</taxon>
        <taxon>Pseudomonadati</taxon>
        <taxon>Pseudomonadota</taxon>
        <taxon>Gammaproteobacteria</taxon>
        <taxon>Pasteurellales</taxon>
        <taxon>Psittacicellaceae</taxon>
        <taxon>Psittacicella</taxon>
    </lineage>
</organism>
<dbReference type="CDD" id="cd12162">
    <property type="entry name" value="2-Hacid_dh_4"/>
    <property type="match status" value="1"/>
</dbReference>
<sequence>MNPLNIVFLDALHYPPNYQIKKPNFPHTWTAYPVTKADQVFERSKDADILIASKVILDRAMLKRLADNGKLRLVQIPATGTNNVDLEAAKEFGITVQNVEGYSSNSVAEHVIAFIFAMARSFHGWSRDQLSANWTQQEIFTYYDYPIYDVAGKTLTIVGRGNIGNLVAEKAQALGMRVLFAERHDADELRQGYTEFRQAIGQADFITLHCPLTPSTTELVNDQFLRLMKRTAFLINTGRGGLINEKDLANALKDRRIGGAALDVLSLEPPTMDNPLVQAGLDAYNLFITPHNAFAGQQSLRTLADLMIDRIDTFVAQNYKF</sequence>
<dbReference type="EMBL" id="NRJG01000018">
    <property type="protein sequence ID" value="RIY40147.1"/>
    <property type="molecule type" value="Genomic_DNA"/>
</dbReference>
<dbReference type="SUPFAM" id="SSF52283">
    <property type="entry name" value="Formate/glycerate dehydrogenase catalytic domain-like"/>
    <property type="match status" value="1"/>
</dbReference>
<dbReference type="InterPro" id="IPR050418">
    <property type="entry name" value="D-iso_2-hydroxyacid_DH_PdxB"/>
</dbReference>
<accession>A0A3A1YVQ3</accession>
<keyword evidence="8" id="KW-1185">Reference proteome</keyword>
<dbReference type="PROSITE" id="PS00671">
    <property type="entry name" value="D_2_HYDROXYACID_DH_3"/>
    <property type="match status" value="1"/>
</dbReference>
<dbReference type="Pfam" id="PF02826">
    <property type="entry name" value="2-Hacid_dh_C"/>
    <property type="match status" value="1"/>
</dbReference>
<dbReference type="PROSITE" id="PS00670">
    <property type="entry name" value="D_2_HYDROXYACID_DH_2"/>
    <property type="match status" value="1"/>
</dbReference>
<dbReference type="Proteomes" id="UP000265916">
    <property type="component" value="Unassembled WGS sequence"/>
</dbReference>
<keyword evidence="2 4" id="KW-0560">Oxidoreductase</keyword>
<dbReference type="PANTHER" id="PTHR43761:SF1">
    <property type="entry name" value="D-ISOMER SPECIFIC 2-HYDROXYACID DEHYDROGENASE CATALYTIC DOMAIN-CONTAINING PROTEIN-RELATED"/>
    <property type="match status" value="1"/>
</dbReference>
<dbReference type="InterPro" id="IPR029753">
    <property type="entry name" value="D-isomer_DH_CS"/>
</dbReference>
<proteinExistence type="inferred from homology"/>
<evidence type="ECO:0000259" key="5">
    <source>
        <dbReference type="Pfam" id="PF00389"/>
    </source>
</evidence>
<dbReference type="Gene3D" id="3.40.50.720">
    <property type="entry name" value="NAD(P)-binding Rossmann-like Domain"/>
    <property type="match status" value="2"/>
</dbReference>
<evidence type="ECO:0000256" key="1">
    <source>
        <dbReference type="ARBA" id="ARBA00005854"/>
    </source>
</evidence>